<reference evidence="4 5" key="1">
    <citation type="journal article" date="2019" name="Int. J. Syst. Evol. Microbiol.">
        <title>The Global Catalogue of Microorganisms (GCM) 10K type strain sequencing project: providing services to taxonomists for standard genome sequencing and annotation.</title>
        <authorList>
            <consortium name="The Broad Institute Genomics Platform"/>
            <consortium name="The Broad Institute Genome Sequencing Center for Infectious Disease"/>
            <person name="Wu L."/>
            <person name="Ma J."/>
        </authorList>
    </citation>
    <scope>NUCLEOTIDE SEQUENCE [LARGE SCALE GENOMIC DNA]</scope>
    <source>
        <strain evidence="4 5">JCM 13518</strain>
    </source>
</reference>
<name>A0ABN2JIV9_9ACTN</name>
<dbReference type="PANTHER" id="PTHR21089">
    <property type="entry name" value="SHIKIMATE DEHYDROGENASE"/>
    <property type="match status" value="1"/>
</dbReference>
<gene>
    <name evidence="4" type="ORF">GCM10009710_06830</name>
</gene>
<dbReference type="InterPro" id="IPR046346">
    <property type="entry name" value="Aminoacid_DH-like_N_sf"/>
</dbReference>
<dbReference type="PANTHER" id="PTHR21089:SF1">
    <property type="entry name" value="BIFUNCTIONAL 3-DEHYDROQUINATE DEHYDRATASE_SHIKIMATE DEHYDROGENASE, CHLOROPLASTIC"/>
    <property type="match status" value="1"/>
</dbReference>
<evidence type="ECO:0000256" key="2">
    <source>
        <dbReference type="ARBA" id="ARBA00023141"/>
    </source>
</evidence>
<dbReference type="SUPFAM" id="SSF53223">
    <property type="entry name" value="Aminoacid dehydrogenase-like, N-terminal domain"/>
    <property type="match status" value="1"/>
</dbReference>
<dbReference type="Proteomes" id="UP001501057">
    <property type="component" value="Unassembled WGS sequence"/>
</dbReference>
<dbReference type="Pfam" id="PF08501">
    <property type="entry name" value="Shikimate_dh_N"/>
    <property type="match status" value="1"/>
</dbReference>
<dbReference type="InterPro" id="IPR036291">
    <property type="entry name" value="NAD(P)-bd_dom_sf"/>
</dbReference>
<feature type="domain" description="Shikimate dehydrogenase substrate binding N-terminal" evidence="3">
    <location>
        <begin position="1"/>
        <end position="69"/>
    </location>
</feature>
<evidence type="ECO:0000313" key="4">
    <source>
        <dbReference type="EMBL" id="GAA1728835.1"/>
    </source>
</evidence>
<evidence type="ECO:0000313" key="5">
    <source>
        <dbReference type="Proteomes" id="UP001501057"/>
    </source>
</evidence>
<dbReference type="InterPro" id="IPR022893">
    <property type="entry name" value="Shikimate_DH_fam"/>
</dbReference>
<proteinExistence type="predicted"/>
<comment type="caution">
    <text evidence="4">The sequence shown here is derived from an EMBL/GenBank/DDBJ whole genome shotgun (WGS) entry which is preliminary data.</text>
</comment>
<accession>A0ABN2JIV9</accession>
<keyword evidence="5" id="KW-1185">Reference proteome</keyword>
<organism evidence="4 5">
    <name type="scientific">Aeromicrobium alkaliterrae</name>
    <dbReference type="NCBI Taxonomy" id="302168"/>
    <lineage>
        <taxon>Bacteria</taxon>
        <taxon>Bacillati</taxon>
        <taxon>Actinomycetota</taxon>
        <taxon>Actinomycetes</taxon>
        <taxon>Propionibacteriales</taxon>
        <taxon>Nocardioidaceae</taxon>
        <taxon>Aeromicrobium</taxon>
    </lineage>
</organism>
<dbReference type="EMBL" id="BAAAME010000002">
    <property type="protein sequence ID" value="GAA1728835.1"/>
    <property type="molecule type" value="Genomic_DNA"/>
</dbReference>
<sequence>MHRAAYLELGVEWDYDAVEVTEDGLSGFLDGLDADWRGLSVTAPLKRALVPLLDDVSEDVERLGVANTVLLGEERVGFNTDVPGGLNALREAGIDDVVSARILGGGATAASMALTLSRLGARRLEVVVRDVTRADDVVDVARRCGMAVEVVALTDHAHDESGVDVLVSTVPAAVVDPHHAHRADAVFDVVYDPWPTALAAEAETRGIPVVNGLDLLAHQAALQVHLMTGGTVRPSLLRGAAALELAAR</sequence>
<dbReference type="SUPFAM" id="SSF51735">
    <property type="entry name" value="NAD(P)-binding Rossmann-fold domains"/>
    <property type="match status" value="1"/>
</dbReference>
<dbReference type="Gene3D" id="3.40.50.720">
    <property type="entry name" value="NAD(P)-binding Rossmann-like Domain"/>
    <property type="match status" value="1"/>
</dbReference>
<keyword evidence="2" id="KW-0057">Aromatic amino acid biosynthesis</keyword>
<protein>
    <submittedName>
        <fullName evidence="4">Shikimate dehydrogenase</fullName>
    </submittedName>
</protein>
<evidence type="ECO:0000259" key="3">
    <source>
        <dbReference type="Pfam" id="PF08501"/>
    </source>
</evidence>
<dbReference type="InterPro" id="IPR013708">
    <property type="entry name" value="Shikimate_DH-bd_N"/>
</dbReference>
<dbReference type="CDD" id="cd01065">
    <property type="entry name" value="NAD_bind_Shikimate_DH"/>
    <property type="match status" value="1"/>
</dbReference>
<evidence type="ECO:0000256" key="1">
    <source>
        <dbReference type="ARBA" id="ARBA00004871"/>
    </source>
</evidence>
<comment type="pathway">
    <text evidence="1">Metabolic intermediate biosynthesis; chorismate biosynthesis; chorismate from D-erythrose 4-phosphate and phosphoenolpyruvate: step 4/7.</text>
</comment>
<dbReference type="Gene3D" id="3.40.50.10860">
    <property type="entry name" value="Leucine Dehydrogenase, chain A, domain 1"/>
    <property type="match status" value="1"/>
</dbReference>
<keyword evidence="2" id="KW-0028">Amino-acid biosynthesis</keyword>